<dbReference type="AlphaFoldDB" id="A0A423XQ74"/>
<name>A0A423XQ74_9ENTR</name>
<organism evidence="1 2">
    <name type="scientific">Cronobacter malonaticus</name>
    <dbReference type="NCBI Taxonomy" id="413503"/>
    <lineage>
        <taxon>Bacteria</taxon>
        <taxon>Pseudomonadati</taxon>
        <taxon>Pseudomonadota</taxon>
        <taxon>Gammaproteobacteria</taxon>
        <taxon>Enterobacterales</taxon>
        <taxon>Enterobacteriaceae</taxon>
        <taxon>Cronobacter</taxon>
    </lineage>
</organism>
<reference evidence="1 2" key="1">
    <citation type="journal article" date="2018" name="Front. Microbiol.">
        <title>An Investigation of an Acute Gastroenteritis Outbreak: Cronobacter sakazakii, a Potential Cause of Food-Borne Illness.</title>
        <authorList>
            <person name="Yong W."/>
            <person name="Guo B."/>
            <person name="Shi X."/>
            <person name="Cheng T."/>
            <person name="Chen M."/>
            <person name="Jiang X."/>
            <person name="Ye Y."/>
            <person name="Wang J."/>
            <person name="Xie G."/>
            <person name="Ding J."/>
        </authorList>
    </citation>
    <scope>NUCLEOTIDE SEQUENCE [LARGE SCALE GENOMIC DNA]</scope>
    <source>
        <strain evidence="1 2">S1</strain>
    </source>
</reference>
<dbReference type="EMBL" id="PQJL01000035">
    <property type="protein sequence ID" value="ROW58521.1"/>
    <property type="molecule type" value="Genomic_DNA"/>
</dbReference>
<protein>
    <submittedName>
        <fullName evidence="1">Uncharacterized protein</fullName>
    </submittedName>
</protein>
<proteinExistence type="predicted"/>
<gene>
    <name evidence="1" type="ORF">C3E80_20955</name>
</gene>
<sequence length="165" mass="20146">MDNMIVYPGTLMDDDSGMRVVKCYIYKFARERIDRKPRYDAKSKRMTEKKFFWFHTSRPIWTRFHTIENRLAVKDFIRLHQGVGNKRVYFMPQYFPENIQFHKRKTLVYCSAMEDVVNYLKAWGESDLQNITIIDSEFRWFYDVFEDEVKDAEDNMDVVAYYYCK</sequence>
<dbReference type="Proteomes" id="UP000285793">
    <property type="component" value="Unassembled WGS sequence"/>
</dbReference>
<evidence type="ECO:0000313" key="2">
    <source>
        <dbReference type="Proteomes" id="UP000285793"/>
    </source>
</evidence>
<accession>A0A423XQ74</accession>
<dbReference type="RefSeq" id="WP_032994731.1">
    <property type="nucleotide sequence ID" value="NZ_CP158579.1"/>
</dbReference>
<evidence type="ECO:0000313" key="1">
    <source>
        <dbReference type="EMBL" id="ROW58521.1"/>
    </source>
</evidence>
<comment type="caution">
    <text evidence="1">The sequence shown here is derived from an EMBL/GenBank/DDBJ whole genome shotgun (WGS) entry which is preliminary data.</text>
</comment>